<dbReference type="Gramene" id="OPUNC05G08510.1">
    <property type="protein sequence ID" value="OPUNC05G08510.1"/>
    <property type="gene ID" value="OPUNC05G08510"/>
</dbReference>
<dbReference type="EnsemblPlants" id="OPUNC05G08510.1">
    <property type="protein sequence ID" value="OPUNC05G08510.1"/>
    <property type="gene ID" value="OPUNC05G08510"/>
</dbReference>
<feature type="compositionally biased region" description="Polar residues" evidence="1">
    <location>
        <begin position="556"/>
        <end position="571"/>
    </location>
</feature>
<proteinExistence type="predicted"/>
<dbReference type="Proteomes" id="UP000026962">
    <property type="component" value="Chromosome 5"/>
</dbReference>
<dbReference type="AlphaFoldDB" id="A0A0E0L0H4"/>
<feature type="compositionally biased region" description="Low complexity" evidence="1">
    <location>
        <begin position="329"/>
        <end position="347"/>
    </location>
</feature>
<feature type="region of interest" description="Disordered" evidence="1">
    <location>
        <begin position="676"/>
        <end position="763"/>
    </location>
</feature>
<evidence type="ECO:0000313" key="4">
    <source>
        <dbReference type="Proteomes" id="UP000026962"/>
    </source>
</evidence>
<feature type="compositionally biased region" description="Basic and acidic residues" evidence="1">
    <location>
        <begin position="582"/>
        <end position="595"/>
    </location>
</feature>
<feature type="compositionally biased region" description="Basic residues" evidence="1">
    <location>
        <begin position="739"/>
        <end position="748"/>
    </location>
</feature>
<evidence type="ECO:0000256" key="1">
    <source>
        <dbReference type="SAM" id="MobiDB-lite"/>
    </source>
</evidence>
<feature type="region of interest" description="Disordered" evidence="1">
    <location>
        <begin position="313"/>
        <end position="353"/>
    </location>
</feature>
<dbReference type="GO" id="GO:0010073">
    <property type="term" value="P:meristem maintenance"/>
    <property type="evidence" value="ECO:0007669"/>
    <property type="project" value="InterPro"/>
</dbReference>
<protein>
    <recommendedName>
        <fullName evidence="2">Aminotransferase-like plant mobile domain-containing protein</fullName>
    </recommendedName>
</protein>
<feature type="domain" description="Aminotransferase-like plant mobile" evidence="2">
    <location>
        <begin position="82"/>
        <end position="222"/>
    </location>
</feature>
<reference evidence="3" key="2">
    <citation type="submission" date="2018-05" db="EMBL/GenBank/DDBJ databases">
        <title>OpunRS2 (Oryza punctata Reference Sequence Version 2).</title>
        <authorList>
            <person name="Zhang J."/>
            <person name="Kudrna D."/>
            <person name="Lee S."/>
            <person name="Talag J."/>
            <person name="Welchert J."/>
            <person name="Wing R.A."/>
        </authorList>
    </citation>
    <scope>NUCLEOTIDE SEQUENCE [LARGE SCALE GENOMIC DNA]</scope>
</reference>
<evidence type="ECO:0000313" key="3">
    <source>
        <dbReference type="EnsemblPlants" id="OPUNC05G08510.1"/>
    </source>
</evidence>
<dbReference type="InterPro" id="IPR019557">
    <property type="entry name" value="AminoTfrase-like_pln_mobile"/>
</dbReference>
<dbReference type="Pfam" id="PF10536">
    <property type="entry name" value="PMD"/>
    <property type="match status" value="1"/>
</dbReference>
<dbReference type="PANTHER" id="PTHR46033:SF29">
    <property type="entry name" value="OS09G0391400 PROTEIN"/>
    <property type="match status" value="1"/>
</dbReference>
<feature type="region of interest" description="Disordered" evidence="1">
    <location>
        <begin position="542"/>
        <end position="611"/>
    </location>
</feature>
<feature type="compositionally biased region" description="Basic and acidic residues" evidence="1">
    <location>
        <begin position="716"/>
        <end position="729"/>
    </location>
</feature>
<keyword evidence="4" id="KW-1185">Reference proteome</keyword>
<evidence type="ECO:0000259" key="2">
    <source>
        <dbReference type="Pfam" id="PF10536"/>
    </source>
</evidence>
<reference evidence="3" key="1">
    <citation type="submission" date="2015-04" db="UniProtKB">
        <authorList>
            <consortium name="EnsemblPlants"/>
        </authorList>
    </citation>
    <scope>IDENTIFICATION</scope>
</reference>
<dbReference type="PANTHER" id="PTHR46033">
    <property type="entry name" value="PROTEIN MAIN-LIKE 2"/>
    <property type="match status" value="1"/>
</dbReference>
<dbReference type="InterPro" id="IPR044824">
    <property type="entry name" value="MAIN-like"/>
</dbReference>
<name>A0A0E0L0H4_ORYPU</name>
<sequence length="763" mass="85749">MHDIVQKKISDGNSCSTLPVLIPRTAGWWGIDPRWKPRPIYFGCSRSDVAVAQQDDYTDAVDDRPTFGTRWCYGPPQWARIQVHNVYEYFTESFESLTENKVRWTPYTNEEANLRAPNGVSILCYRDEAYWMTRKMLVYDIFVEGYNVQRVMRQMGLYQQVPVPTGLHLPPDMHTQKRQADNRYRQSMHLRMTTWIEAWSQALNDVVHEIRAYDHNTYEQYMALTRIWLLAPQDPDERGPPNIEQIYDMQHAPPAHLTTDIAGGLVREAKTLWEKLRDGIAGTNQEVMAAVDSLHRKGKRIMRLASCRHSSDVYTTATSRRTFEQMPERPSTSSRPSISTRPSASARRFTDGRAIVRSTSVREAPTIPTIPEITQMSERLGGFGPTQEGTRMVRPVPQMPHARPHMISQMMPDVPTLHWQGGFAPFAGTSQGIPTIPRVDAEFIGQGGFTSLGGPTQSVPLHAPTYGTNPWQGQSIDYGGTLFGAGVLQGYMDLLQQGDWLFGQYPSHRNEIPYMQAPSTGSFRPELMAGFRPYTSSYGDMSSFGGGSSSVPNELRASQTDDAPQMTQPTQPDDGDLQGNIHDPRRSNRECHEPNRLSLSGPRHAAGRRKKTTSTLFGAGVLQGYMDLLQQGDWLFGQYPSHRNEIPYMQAPSTGSFRPELMAGFRPYTSSYGDMSSFGGGSSSVPNELRASQTDDAPQMTQPTQPDDGDLQGNIHDPRRSNRECHEPNRLSLSGPRHAAGRRKKTTSKRANTSRTMTDHDDE</sequence>
<accession>A0A0E0L0H4</accession>
<feature type="compositionally biased region" description="Polar residues" evidence="1">
    <location>
        <begin position="690"/>
        <end position="705"/>
    </location>
</feature>
<organism evidence="3">
    <name type="scientific">Oryza punctata</name>
    <name type="common">Red rice</name>
    <dbReference type="NCBI Taxonomy" id="4537"/>
    <lineage>
        <taxon>Eukaryota</taxon>
        <taxon>Viridiplantae</taxon>
        <taxon>Streptophyta</taxon>
        <taxon>Embryophyta</taxon>
        <taxon>Tracheophyta</taxon>
        <taxon>Spermatophyta</taxon>
        <taxon>Magnoliopsida</taxon>
        <taxon>Liliopsida</taxon>
        <taxon>Poales</taxon>
        <taxon>Poaceae</taxon>
        <taxon>BOP clade</taxon>
        <taxon>Oryzoideae</taxon>
        <taxon>Oryzeae</taxon>
        <taxon>Oryzinae</taxon>
        <taxon>Oryza</taxon>
    </lineage>
</organism>